<name>A0ABS5QFQ4_9PROT</name>
<dbReference type="RefSeq" id="WP_213671223.1">
    <property type="nucleotide sequence ID" value="NZ_JAHCDA010000003.1"/>
</dbReference>
<gene>
    <name evidence="7 9" type="primary">lpxD</name>
    <name evidence="9" type="ORF">KHU32_16335</name>
</gene>
<evidence type="ECO:0000259" key="8">
    <source>
        <dbReference type="Pfam" id="PF04613"/>
    </source>
</evidence>
<evidence type="ECO:0000313" key="9">
    <source>
        <dbReference type="EMBL" id="MBS7812521.1"/>
    </source>
</evidence>
<organism evidence="9 10">
    <name type="scientific">Roseococcus pinisoli</name>
    <dbReference type="NCBI Taxonomy" id="2835040"/>
    <lineage>
        <taxon>Bacteria</taxon>
        <taxon>Pseudomonadati</taxon>
        <taxon>Pseudomonadota</taxon>
        <taxon>Alphaproteobacteria</taxon>
        <taxon>Acetobacterales</taxon>
        <taxon>Roseomonadaceae</taxon>
        <taxon>Roseococcus</taxon>
    </lineage>
</organism>
<keyword evidence="4 7" id="KW-0677">Repeat</keyword>
<comment type="pathway">
    <text evidence="7">Bacterial outer membrane biogenesis; LPS lipid A biosynthesis.</text>
</comment>
<comment type="caution">
    <text evidence="9">The sequence shown here is derived from an EMBL/GenBank/DDBJ whole genome shotgun (WGS) entry which is preliminary data.</text>
</comment>
<keyword evidence="3 7" id="KW-0808">Transferase</keyword>
<dbReference type="Pfam" id="PF04613">
    <property type="entry name" value="LpxD"/>
    <property type="match status" value="1"/>
</dbReference>
<dbReference type="GO" id="GO:0103118">
    <property type="term" value="F:UDP-3-O-[(3R)-3-hydroxyacyl]-glucosamine N-acyltransferase activity"/>
    <property type="evidence" value="ECO:0007669"/>
    <property type="project" value="UniProtKB-EC"/>
</dbReference>
<keyword evidence="2 7" id="KW-0441">Lipid A biosynthesis</keyword>
<dbReference type="NCBIfam" id="NF002060">
    <property type="entry name" value="PRK00892.1"/>
    <property type="match status" value="1"/>
</dbReference>
<dbReference type="Proteomes" id="UP000766336">
    <property type="component" value="Unassembled WGS sequence"/>
</dbReference>
<comment type="subunit">
    <text evidence="7">Homotrimer.</text>
</comment>
<dbReference type="InterPro" id="IPR001451">
    <property type="entry name" value="Hexapep"/>
</dbReference>
<feature type="active site" description="Proton acceptor" evidence="7">
    <location>
        <position position="251"/>
    </location>
</feature>
<evidence type="ECO:0000256" key="1">
    <source>
        <dbReference type="ARBA" id="ARBA00022516"/>
    </source>
</evidence>
<dbReference type="NCBIfam" id="TIGR01853">
    <property type="entry name" value="lipid_A_lpxD"/>
    <property type="match status" value="1"/>
</dbReference>
<dbReference type="PANTHER" id="PTHR43378:SF2">
    <property type="entry name" value="UDP-3-O-ACYLGLUCOSAMINE N-ACYLTRANSFERASE 1, MITOCHONDRIAL-RELATED"/>
    <property type="match status" value="1"/>
</dbReference>
<evidence type="ECO:0000256" key="3">
    <source>
        <dbReference type="ARBA" id="ARBA00022679"/>
    </source>
</evidence>
<dbReference type="CDD" id="cd03352">
    <property type="entry name" value="LbH_LpxD"/>
    <property type="match status" value="1"/>
</dbReference>
<evidence type="ECO:0000256" key="7">
    <source>
        <dbReference type="HAMAP-Rule" id="MF_00523"/>
    </source>
</evidence>
<evidence type="ECO:0000256" key="5">
    <source>
        <dbReference type="ARBA" id="ARBA00023098"/>
    </source>
</evidence>
<keyword evidence="5 7" id="KW-0443">Lipid metabolism</keyword>
<keyword evidence="1 7" id="KW-0444">Lipid biosynthesis</keyword>
<evidence type="ECO:0000256" key="2">
    <source>
        <dbReference type="ARBA" id="ARBA00022556"/>
    </source>
</evidence>
<dbReference type="EMBL" id="JAHCDA010000003">
    <property type="protein sequence ID" value="MBS7812521.1"/>
    <property type="molecule type" value="Genomic_DNA"/>
</dbReference>
<evidence type="ECO:0000256" key="4">
    <source>
        <dbReference type="ARBA" id="ARBA00022737"/>
    </source>
</evidence>
<reference evidence="9 10" key="1">
    <citation type="submission" date="2021-05" db="EMBL/GenBank/DDBJ databases">
        <title>Roseococcus sp. XZZS9, whole genome shotgun sequencing project.</title>
        <authorList>
            <person name="Zhao G."/>
            <person name="Shen L."/>
        </authorList>
    </citation>
    <scope>NUCLEOTIDE SEQUENCE [LARGE SCALE GENOMIC DNA]</scope>
    <source>
        <strain evidence="9 10">XZZS9</strain>
    </source>
</reference>
<dbReference type="PANTHER" id="PTHR43378">
    <property type="entry name" value="UDP-3-O-ACYLGLUCOSAMINE N-ACYLTRANSFERASE"/>
    <property type="match status" value="1"/>
</dbReference>
<dbReference type="Gene3D" id="2.160.10.10">
    <property type="entry name" value="Hexapeptide repeat proteins"/>
    <property type="match status" value="1"/>
</dbReference>
<sequence length="347" mass="35140">MPADARFFRDAGPQTLAAIASAASGVFQGDPDRRFSAVASLEAADRGDVSFCEKPRYVAALAATRAGAVLVPEALAGHVPEGCVAIICEAPATAFGKVAALFHPRPGPQPGIHPTAVVADDAVIGAGTEIGPMAVIGAGARIGEGCLIGPLVTVGAGVVLGKGCVLHSHASISHAICADGVVLHPGARVGQEGFGFTVTRDGRFETAPQLGLVEIGQGVEIGANSCVDRGALANTVLGEGSRIDNLVQVGHNVRMGRGCILVAQVGVSGSTVMGDYVSAGGQAGFAGHLSIGNRARIGAQTGVIADLPAGSEVFGTPAQPLREAFRSLQVLRRLTAESRQVKRREAE</sequence>
<dbReference type="InterPro" id="IPR020573">
    <property type="entry name" value="UDP_GlcNAc_AcTrfase_non-rep"/>
</dbReference>
<accession>A0ABS5QFQ4</accession>
<dbReference type="Gene3D" id="3.40.1390.10">
    <property type="entry name" value="MurE/MurF, N-terminal domain"/>
    <property type="match status" value="1"/>
</dbReference>
<comment type="function">
    <text evidence="7">Catalyzes the N-acylation of UDP-3-O-acylglucosamine using 3-hydroxyacyl-ACP as the acyl donor. Is involved in the biosynthesis of lipid A, a phosphorylated glycolipid that anchors the lipopolysaccharide to the outer membrane of the cell.</text>
</comment>
<protein>
    <recommendedName>
        <fullName evidence="7">UDP-3-O-acylglucosamine N-acyltransferase</fullName>
        <ecNumber evidence="7">2.3.1.191</ecNumber>
    </recommendedName>
</protein>
<dbReference type="InterPro" id="IPR007691">
    <property type="entry name" value="LpxD"/>
</dbReference>
<keyword evidence="6 7" id="KW-0012">Acyltransferase</keyword>
<dbReference type="Pfam" id="PF00132">
    <property type="entry name" value="Hexapep"/>
    <property type="match status" value="1"/>
</dbReference>
<proteinExistence type="inferred from homology"/>
<dbReference type="EC" id="2.3.1.191" evidence="7"/>
<feature type="domain" description="UDP-3-O-[3-hydroxymyristoyl] glucosamine N-acyltransferase non-repeat region" evidence="8">
    <location>
        <begin position="33"/>
        <end position="101"/>
    </location>
</feature>
<comment type="catalytic activity">
    <reaction evidence="7">
        <text>a UDP-3-O-[(3R)-3-hydroxyacyl]-alpha-D-glucosamine + a (3R)-hydroxyacyl-[ACP] = a UDP-2-N,3-O-bis[(3R)-3-hydroxyacyl]-alpha-D-glucosamine + holo-[ACP] + H(+)</text>
        <dbReference type="Rhea" id="RHEA:53836"/>
        <dbReference type="Rhea" id="RHEA-COMP:9685"/>
        <dbReference type="Rhea" id="RHEA-COMP:9945"/>
        <dbReference type="ChEBI" id="CHEBI:15378"/>
        <dbReference type="ChEBI" id="CHEBI:64479"/>
        <dbReference type="ChEBI" id="CHEBI:78827"/>
        <dbReference type="ChEBI" id="CHEBI:137740"/>
        <dbReference type="ChEBI" id="CHEBI:137748"/>
        <dbReference type="EC" id="2.3.1.191"/>
    </reaction>
</comment>
<dbReference type="HAMAP" id="MF_00523">
    <property type="entry name" value="LpxD"/>
    <property type="match status" value="1"/>
</dbReference>
<evidence type="ECO:0000256" key="6">
    <source>
        <dbReference type="ARBA" id="ARBA00023315"/>
    </source>
</evidence>
<evidence type="ECO:0000313" key="10">
    <source>
        <dbReference type="Proteomes" id="UP000766336"/>
    </source>
</evidence>
<comment type="similarity">
    <text evidence="7">Belongs to the transferase hexapeptide repeat family. LpxD subfamily.</text>
</comment>
<dbReference type="InterPro" id="IPR011004">
    <property type="entry name" value="Trimer_LpxA-like_sf"/>
</dbReference>
<dbReference type="SUPFAM" id="SSF51161">
    <property type="entry name" value="Trimeric LpxA-like enzymes"/>
    <property type="match status" value="1"/>
</dbReference>
<keyword evidence="10" id="KW-1185">Reference proteome</keyword>